<feature type="domain" description="Calcineurin-like phosphoesterase" evidence="8">
    <location>
        <begin position="1"/>
        <end position="212"/>
    </location>
</feature>
<keyword evidence="7" id="KW-0233">DNA recombination</keyword>
<dbReference type="PANTHER" id="PTHR30337:SF0">
    <property type="entry name" value="NUCLEASE SBCCD SUBUNIT D"/>
    <property type="match status" value="1"/>
</dbReference>
<comment type="similarity">
    <text evidence="1 7">Belongs to the SbcD family.</text>
</comment>
<dbReference type="InterPro" id="IPR026843">
    <property type="entry name" value="SbcD_C"/>
</dbReference>
<dbReference type="Gene3D" id="3.60.21.10">
    <property type="match status" value="1"/>
</dbReference>
<dbReference type="SUPFAM" id="SSF56300">
    <property type="entry name" value="Metallo-dependent phosphatases"/>
    <property type="match status" value="1"/>
</dbReference>
<dbReference type="InterPro" id="IPR004593">
    <property type="entry name" value="SbcD"/>
</dbReference>
<keyword evidence="5 7" id="KW-0378">Hydrolase</keyword>
<evidence type="ECO:0000256" key="3">
    <source>
        <dbReference type="ARBA" id="ARBA00013365"/>
    </source>
</evidence>
<keyword evidence="11" id="KW-1185">Reference proteome</keyword>
<dbReference type="Pfam" id="PF12320">
    <property type="entry name" value="SbcD_C"/>
    <property type="match status" value="1"/>
</dbReference>
<evidence type="ECO:0000256" key="4">
    <source>
        <dbReference type="ARBA" id="ARBA00022722"/>
    </source>
</evidence>
<dbReference type="InterPro" id="IPR041796">
    <property type="entry name" value="Mre11_N"/>
</dbReference>
<comment type="function">
    <text evidence="7">SbcCD cleaves DNA hairpin structures. These structures can inhibit DNA replication and are intermediates in certain DNA recombination reactions. The complex acts as a 3'-&gt;5' double strand exonuclease that can open hairpins. It also has a 5' single-strand endonuclease activity.</text>
</comment>
<dbReference type="InterPro" id="IPR004843">
    <property type="entry name" value="Calcineurin-like_PHP"/>
</dbReference>
<protein>
    <recommendedName>
        <fullName evidence="3 7">Nuclease SbcCD subunit D</fullName>
    </recommendedName>
</protein>
<dbReference type="InterPro" id="IPR029052">
    <property type="entry name" value="Metallo-depent_PP-like"/>
</dbReference>
<dbReference type="Proteomes" id="UP000831495">
    <property type="component" value="Chromosome"/>
</dbReference>
<dbReference type="PANTHER" id="PTHR30337">
    <property type="entry name" value="COMPONENT OF ATP-DEPENDENT DSDNA EXONUCLEASE"/>
    <property type="match status" value="1"/>
</dbReference>
<keyword evidence="6 7" id="KW-0269">Exonuclease</keyword>
<proteinExistence type="inferred from homology"/>
<reference evidence="10" key="1">
    <citation type="journal article" date="2022" name="Int. J. Syst. Evol. Microbiol.">
        <title>Apilactobacillus apisilvae sp. nov., Nicolia spurrieriana gen. nov. sp. nov., Bombilactobacillus folatiphilus sp. nov. and Bombilactobacillus thymidiniphilus sp. nov., four new lactic acid bacterial isolates from stingless bees Tetragonula carbonaria and Austroplebeia australis.</title>
        <authorList>
            <person name="Oliphant S.A."/>
            <person name="Watson-Haigh N.S."/>
            <person name="Sumby K.M."/>
            <person name="Gardner J."/>
            <person name="Groom S."/>
            <person name="Jiranek V."/>
        </authorList>
    </citation>
    <scope>NUCLEOTIDE SEQUENCE</scope>
    <source>
        <strain evidence="10">SG4_D2</strain>
    </source>
</reference>
<dbReference type="Pfam" id="PF00149">
    <property type="entry name" value="Metallophos"/>
    <property type="match status" value="1"/>
</dbReference>
<comment type="subunit">
    <text evidence="2 7">Heterodimer of SbcC and SbcD.</text>
</comment>
<keyword evidence="4 7" id="KW-0540">Nuclease</keyword>
<dbReference type="RefSeq" id="WP_249514454.1">
    <property type="nucleotide sequence ID" value="NZ_CP093366.1"/>
</dbReference>
<dbReference type="EMBL" id="CP093366">
    <property type="protein sequence ID" value="UQS82184.1"/>
    <property type="molecule type" value="Genomic_DNA"/>
</dbReference>
<evidence type="ECO:0000256" key="6">
    <source>
        <dbReference type="ARBA" id="ARBA00022839"/>
    </source>
</evidence>
<evidence type="ECO:0000256" key="1">
    <source>
        <dbReference type="ARBA" id="ARBA00010555"/>
    </source>
</evidence>
<feature type="domain" description="Nuclease SbcCD subunit D C-terminal" evidence="9">
    <location>
        <begin position="261"/>
        <end position="350"/>
    </location>
</feature>
<evidence type="ECO:0000259" key="9">
    <source>
        <dbReference type="Pfam" id="PF12320"/>
    </source>
</evidence>
<evidence type="ECO:0000256" key="7">
    <source>
        <dbReference type="RuleBase" id="RU363069"/>
    </source>
</evidence>
<sequence length="375" mass="42812">MRFLHTSDWHLGRRLHGFDLQAEQADAFSQIEQIALAQQVDGVIVAGDLYDRSLPAEQSVRMLNQQFKQLNLVDHLPLYVIAGNHDSATRLATGASWYQQTHLYVATQLAQAFTPVELTDTQIFLLPYFEPFAARQYFHDEQLQTLQQAIVPVFQKMKQVFDPAKKHVLVAHFFVAGSSQTTSETPLTVGGLAAIPSDLLADFDYVALGHLHGKDALQLPNARYSGSPIKFSLSETTQQKGVWIVDTEPFWLQFYPLKLLHDVIHLTQSFQTLTDESYYQKQDLNNYFGITLTDRQIIPNLLSRLRTIYPKLLTVERQTKLQLPDSAKSDVRQLQQQDPMDLLTDFYEQVAQVPLTKQQQQWATQALQLAQKEVQ</sequence>
<evidence type="ECO:0000259" key="8">
    <source>
        <dbReference type="Pfam" id="PF00149"/>
    </source>
</evidence>
<keyword evidence="7" id="KW-0255">Endonuclease</keyword>
<dbReference type="InterPro" id="IPR050535">
    <property type="entry name" value="DNA_Repair-Maintenance_Comp"/>
</dbReference>
<evidence type="ECO:0000313" key="10">
    <source>
        <dbReference type="EMBL" id="UQS82184.1"/>
    </source>
</evidence>
<dbReference type="GO" id="GO:0004527">
    <property type="term" value="F:exonuclease activity"/>
    <property type="evidence" value="ECO:0007669"/>
    <property type="project" value="UniProtKB-KW"/>
</dbReference>
<evidence type="ECO:0000256" key="5">
    <source>
        <dbReference type="ARBA" id="ARBA00022801"/>
    </source>
</evidence>
<gene>
    <name evidence="7" type="primary">sbcD</name>
    <name evidence="10" type="ORF">MOO45_00350</name>
</gene>
<evidence type="ECO:0000313" key="11">
    <source>
        <dbReference type="Proteomes" id="UP000831495"/>
    </source>
</evidence>
<keyword evidence="7" id="KW-0235">DNA replication</keyword>
<evidence type="ECO:0000256" key="2">
    <source>
        <dbReference type="ARBA" id="ARBA00011322"/>
    </source>
</evidence>
<dbReference type="NCBIfam" id="TIGR00619">
    <property type="entry name" value="sbcd"/>
    <property type="match status" value="1"/>
</dbReference>
<organism evidence="10 11">
    <name type="scientific">Bombilactobacillus folatiphilus</name>
    <dbReference type="NCBI Taxonomy" id="2923362"/>
    <lineage>
        <taxon>Bacteria</taxon>
        <taxon>Bacillati</taxon>
        <taxon>Bacillota</taxon>
        <taxon>Bacilli</taxon>
        <taxon>Lactobacillales</taxon>
        <taxon>Lactobacillaceae</taxon>
        <taxon>Bombilactobacillus</taxon>
    </lineage>
</organism>
<name>A0ABY4P9B3_9LACO</name>
<accession>A0ABY4P9B3</accession>
<dbReference type="CDD" id="cd00840">
    <property type="entry name" value="MPP_Mre11_N"/>
    <property type="match status" value="1"/>
</dbReference>